<evidence type="ECO:0000313" key="8">
    <source>
        <dbReference type="Proteomes" id="UP001527882"/>
    </source>
</evidence>
<evidence type="ECO:0000256" key="6">
    <source>
        <dbReference type="SAM" id="Phobius"/>
    </source>
</evidence>
<dbReference type="RefSeq" id="WP_269879398.1">
    <property type="nucleotide sequence ID" value="NZ_JAQAGZ010000001.1"/>
</dbReference>
<keyword evidence="5 6" id="KW-0472">Membrane</keyword>
<proteinExistence type="predicted"/>
<feature type="transmembrane region" description="Helical" evidence="6">
    <location>
        <begin position="7"/>
        <end position="26"/>
    </location>
</feature>
<dbReference type="NCBIfam" id="NF002460">
    <property type="entry name" value="PRK01658.1"/>
    <property type="match status" value="1"/>
</dbReference>
<feature type="transmembrane region" description="Helical" evidence="6">
    <location>
        <begin position="32"/>
        <end position="51"/>
    </location>
</feature>
<name>A0ABT4Q2N6_9BACL</name>
<organism evidence="7 8">
    <name type="scientific">Paenibacillus gyeongsangnamensis</name>
    <dbReference type="NCBI Taxonomy" id="3388067"/>
    <lineage>
        <taxon>Bacteria</taxon>
        <taxon>Bacillati</taxon>
        <taxon>Bacillota</taxon>
        <taxon>Bacilli</taxon>
        <taxon>Bacillales</taxon>
        <taxon>Paenibacillaceae</taxon>
        <taxon>Paenibacillus</taxon>
    </lineage>
</organism>
<feature type="transmembrane region" description="Helical" evidence="6">
    <location>
        <begin position="63"/>
        <end position="86"/>
    </location>
</feature>
<evidence type="ECO:0000256" key="1">
    <source>
        <dbReference type="ARBA" id="ARBA00004651"/>
    </source>
</evidence>
<keyword evidence="3 6" id="KW-0812">Transmembrane</keyword>
<evidence type="ECO:0000256" key="5">
    <source>
        <dbReference type="ARBA" id="ARBA00023136"/>
    </source>
</evidence>
<reference evidence="7 8" key="1">
    <citation type="submission" date="2022-12" db="EMBL/GenBank/DDBJ databases">
        <title>Draft genome sequence of Paenibacillus sp. dW9.</title>
        <authorList>
            <person name="Choi E.-W."/>
            <person name="Kim D.-U."/>
        </authorList>
    </citation>
    <scope>NUCLEOTIDE SEQUENCE [LARGE SCALE GENOMIC DNA]</scope>
    <source>
        <strain evidence="8">dW9</strain>
    </source>
</reference>
<dbReference type="Pfam" id="PF03788">
    <property type="entry name" value="LrgA"/>
    <property type="match status" value="1"/>
</dbReference>
<dbReference type="PANTHER" id="PTHR33931:SF2">
    <property type="entry name" value="HOLIN-LIKE PROTEIN CIDA"/>
    <property type="match status" value="1"/>
</dbReference>
<keyword evidence="4 6" id="KW-1133">Transmembrane helix</keyword>
<dbReference type="EMBL" id="JAQAGZ010000001">
    <property type="protein sequence ID" value="MCZ8511027.1"/>
    <property type="molecule type" value="Genomic_DNA"/>
</dbReference>
<protein>
    <submittedName>
        <fullName evidence="7">CidA/LrgA family holin-like protein</fullName>
    </submittedName>
</protein>
<evidence type="ECO:0000256" key="3">
    <source>
        <dbReference type="ARBA" id="ARBA00022692"/>
    </source>
</evidence>
<feature type="transmembrane region" description="Helical" evidence="6">
    <location>
        <begin position="92"/>
        <end position="115"/>
    </location>
</feature>
<keyword evidence="8" id="KW-1185">Reference proteome</keyword>
<keyword evidence="2" id="KW-1003">Cell membrane</keyword>
<dbReference type="PANTHER" id="PTHR33931">
    <property type="entry name" value="HOLIN-LIKE PROTEIN CIDA-RELATED"/>
    <property type="match status" value="1"/>
</dbReference>
<gene>
    <name evidence="7" type="ORF">O9H85_00965</name>
</gene>
<evidence type="ECO:0000256" key="4">
    <source>
        <dbReference type="ARBA" id="ARBA00022989"/>
    </source>
</evidence>
<sequence>MKSFLYTAGQVIFFMAVSFVMNQLAAVLRLPVPGSILGLLCVFILLQTKVLRLEWIDSGAQWLLAEMLLFFIPSAVGVLPYSSLLLSSGMRIGLVILTSTIFVMVCAGLIAQALARRNERSRS</sequence>
<comment type="subcellular location">
    <subcellularLocation>
        <location evidence="1">Cell membrane</location>
        <topology evidence="1">Multi-pass membrane protein</topology>
    </subcellularLocation>
</comment>
<comment type="caution">
    <text evidence="7">The sequence shown here is derived from an EMBL/GenBank/DDBJ whole genome shotgun (WGS) entry which is preliminary data.</text>
</comment>
<evidence type="ECO:0000256" key="2">
    <source>
        <dbReference type="ARBA" id="ARBA00022475"/>
    </source>
</evidence>
<accession>A0ABT4Q2N6</accession>
<dbReference type="Proteomes" id="UP001527882">
    <property type="component" value="Unassembled WGS sequence"/>
</dbReference>
<evidence type="ECO:0000313" key="7">
    <source>
        <dbReference type="EMBL" id="MCZ8511027.1"/>
    </source>
</evidence>
<dbReference type="InterPro" id="IPR005538">
    <property type="entry name" value="LrgA/CidA"/>
</dbReference>